<evidence type="ECO:0000259" key="4">
    <source>
        <dbReference type="Pfam" id="PF00534"/>
    </source>
</evidence>
<dbReference type="PANTHER" id="PTHR43025">
    <property type="entry name" value="MONOGALACTOSYLDIACYLGLYCEROL SYNTHASE"/>
    <property type="match status" value="1"/>
</dbReference>
<dbReference type="Pfam" id="PF00534">
    <property type="entry name" value="Glycos_transf_1"/>
    <property type="match status" value="1"/>
</dbReference>
<evidence type="ECO:0000313" key="7">
    <source>
        <dbReference type="Proteomes" id="UP000481087"/>
    </source>
</evidence>
<dbReference type="GO" id="GO:0016020">
    <property type="term" value="C:membrane"/>
    <property type="evidence" value="ECO:0007669"/>
    <property type="project" value="GOC"/>
</dbReference>
<dbReference type="Gene3D" id="3.40.50.2000">
    <property type="entry name" value="Glycogen Phosphorylase B"/>
    <property type="match status" value="2"/>
</dbReference>
<keyword evidence="2" id="KW-0328">Glycosyltransferase</keyword>
<proteinExistence type="inferred from homology"/>
<protein>
    <submittedName>
        <fullName evidence="6">Glycosyltransferase</fullName>
    </submittedName>
</protein>
<dbReference type="EMBL" id="WTUZ01000020">
    <property type="protein sequence ID" value="MZQ83799.1"/>
    <property type="molecule type" value="Genomic_DNA"/>
</dbReference>
<feature type="domain" description="Glycosyl transferase family 1" evidence="4">
    <location>
        <begin position="233"/>
        <end position="320"/>
    </location>
</feature>
<feature type="domain" description="Diacylglycerol glucosyltransferase N-terminal" evidence="5">
    <location>
        <begin position="17"/>
        <end position="181"/>
    </location>
</feature>
<comment type="similarity">
    <text evidence="1">Belongs to the glycosyltransferase 28 family.</text>
</comment>
<evidence type="ECO:0000256" key="3">
    <source>
        <dbReference type="ARBA" id="ARBA00022679"/>
    </source>
</evidence>
<gene>
    <name evidence="6" type="ORF">GQF01_16940</name>
</gene>
<dbReference type="SUPFAM" id="SSF53756">
    <property type="entry name" value="UDP-Glycosyltransferase/glycogen phosphorylase"/>
    <property type="match status" value="1"/>
</dbReference>
<dbReference type="PANTHER" id="PTHR43025:SF3">
    <property type="entry name" value="MONOGALACTOSYLDIACYLGLYCEROL SYNTHASE 1, CHLOROPLASTIC"/>
    <property type="match status" value="1"/>
</dbReference>
<dbReference type="InterPro" id="IPR009695">
    <property type="entry name" value="Diacylglyc_glucosyltr_N"/>
</dbReference>
<accession>A0A6L8V3G5</accession>
<evidence type="ECO:0000256" key="1">
    <source>
        <dbReference type="ARBA" id="ARBA00006962"/>
    </source>
</evidence>
<evidence type="ECO:0000259" key="5">
    <source>
        <dbReference type="Pfam" id="PF06925"/>
    </source>
</evidence>
<keyword evidence="3 6" id="KW-0808">Transferase</keyword>
<evidence type="ECO:0000313" key="6">
    <source>
        <dbReference type="EMBL" id="MZQ83799.1"/>
    </source>
</evidence>
<dbReference type="Pfam" id="PF06925">
    <property type="entry name" value="MGDG_synth"/>
    <property type="match status" value="1"/>
</dbReference>
<evidence type="ECO:0000256" key="2">
    <source>
        <dbReference type="ARBA" id="ARBA00022676"/>
    </source>
</evidence>
<sequence>MRKKRILLLSEGFGKGHTQAAHALSVELRQNSSEIITRVIELGAFLHPTLAPWIFSAYRRTVTSQPKLYGMLYRNQYEKSLGRFAGLFLHRMFYSQTKAIIQQLKPDIIVCTHPFPSIIVSRLKRAGLTVPLFTVITDYDVHGTWIDPAVDKYLVSTPKVQDRLIARGVPETNIEVTGIPVHPDFHLEHSKVQTRKQFGLNAMPTVMVMGGGWGVFKKEEKEELLTYLASWSKDIQLLICLGTNEKARQQLLEEEIFRQPNIHLIGYTNEINKLMDISDLLITKPGGMTCTEAMAKGIPMLFYSAIPGQEETNCQYFQDQGYGQMITSLEMVDHWFKLLLEQYPELSKRRITIRKHQKFGAQDCSRAIIQYLKLSDQRPYRQASTTTPLIQWY</sequence>
<keyword evidence="7" id="KW-1185">Reference proteome</keyword>
<dbReference type="AlphaFoldDB" id="A0A6L8V3G5"/>
<organism evidence="6 7">
    <name type="scientific">Paenibacillus silvestris</name>
    <dbReference type="NCBI Taxonomy" id="2606219"/>
    <lineage>
        <taxon>Bacteria</taxon>
        <taxon>Bacillati</taxon>
        <taxon>Bacillota</taxon>
        <taxon>Bacilli</taxon>
        <taxon>Bacillales</taxon>
        <taxon>Paenibacillaceae</taxon>
        <taxon>Paenibacillus</taxon>
    </lineage>
</organism>
<comment type="caution">
    <text evidence="6">The sequence shown here is derived from an EMBL/GenBank/DDBJ whole genome shotgun (WGS) entry which is preliminary data.</text>
</comment>
<dbReference type="InterPro" id="IPR050519">
    <property type="entry name" value="Glycosyltransf_28_UgtP"/>
</dbReference>
<dbReference type="GO" id="GO:0009247">
    <property type="term" value="P:glycolipid biosynthetic process"/>
    <property type="evidence" value="ECO:0007669"/>
    <property type="project" value="InterPro"/>
</dbReference>
<dbReference type="Proteomes" id="UP000481087">
    <property type="component" value="Unassembled WGS sequence"/>
</dbReference>
<dbReference type="InterPro" id="IPR001296">
    <property type="entry name" value="Glyco_trans_1"/>
</dbReference>
<reference evidence="6 7" key="1">
    <citation type="submission" date="2019-12" db="EMBL/GenBank/DDBJ databases">
        <title>Paenibacillus sp. nov. sp. isolated from soil.</title>
        <authorList>
            <person name="Kim J."/>
            <person name="Jeong S.E."/>
            <person name="Jung H.S."/>
            <person name="Jeon C.O."/>
        </authorList>
    </citation>
    <scope>NUCLEOTIDE SEQUENCE [LARGE SCALE GENOMIC DNA]</scope>
    <source>
        <strain evidence="6 7">5J-6</strain>
    </source>
</reference>
<name>A0A6L8V3G5_9BACL</name>
<dbReference type="GO" id="GO:0016758">
    <property type="term" value="F:hexosyltransferase activity"/>
    <property type="evidence" value="ECO:0007669"/>
    <property type="project" value="InterPro"/>
</dbReference>
<dbReference type="RefSeq" id="WP_161407920.1">
    <property type="nucleotide sequence ID" value="NZ_WTUZ01000020.1"/>
</dbReference>